<evidence type="ECO:0000313" key="3">
    <source>
        <dbReference type="Proteomes" id="UP000199758"/>
    </source>
</evidence>
<feature type="transmembrane region" description="Helical" evidence="1">
    <location>
        <begin position="47"/>
        <end position="65"/>
    </location>
</feature>
<evidence type="ECO:0000313" key="2">
    <source>
        <dbReference type="EMBL" id="SHG67076.1"/>
    </source>
</evidence>
<feature type="transmembrane region" description="Helical" evidence="1">
    <location>
        <begin position="12"/>
        <end position="35"/>
    </location>
</feature>
<keyword evidence="1" id="KW-0812">Transmembrane</keyword>
<sequence>MPPNPDRDELLHLLSISGTLSGICIGGVTLFHTVQTESRAATLVDDLLAVCALGFLVCTYLNVWALRTRLRRYAHVLIRIIDLLFLASLTGLVLAGFLMVYTVL</sequence>
<organism evidence="2 3">
    <name type="scientific">Hydrocarboniphaga daqingensis</name>
    <dbReference type="NCBI Taxonomy" id="490188"/>
    <lineage>
        <taxon>Bacteria</taxon>
        <taxon>Pseudomonadati</taxon>
        <taxon>Pseudomonadota</taxon>
        <taxon>Gammaproteobacteria</taxon>
        <taxon>Nevskiales</taxon>
        <taxon>Nevskiaceae</taxon>
        <taxon>Hydrocarboniphaga</taxon>
    </lineage>
</organism>
<dbReference type="EMBL" id="FQWZ01000002">
    <property type="protein sequence ID" value="SHG67076.1"/>
    <property type="molecule type" value="Genomic_DNA"/>
</dbReference>
<gene>
    <name evidence="2" type="ORF">SAMN04488068_1027</name>
</gene>
<dbReference type="OrthoDB" id="7062477at2"/>
<evidence type="ECO:0000256" key="1">
    <source>
        <dbReference type="SAM" id="Phobius"/>
    </source>
</evidence>
<reference evidence="2 3" key="1">
    <citation type="submission" date="2016-11" db="EMBL/GenBank/DDBJ databases">
        <authorList>
            <person name="Jaros S."/>
            <person name="Januszkiewicz K."/>
            <person name="Wedrychowicz H."/>
        </authorList>
    </citation>
    <scope>NUCLEOTIDE SEQUENCE [LARGE SCALE GENOMIC DNA]</scope>
    <source>
        <strain evidence="2 3">CGMCC 1.7049</strain>
    </source>
</reference>
<dbReference type="RefSeq" id="WP_072894847.1">
    <property type="nucleotide sequence ID" value="NZ_FQWZ01000002.1"/>
</dbReference>
<feature type="transmembrane region" description="Helical" evidence="1">
    <location>
        <begin position="77"/>
        <end position="101"/>
    </location>
</feature>
<dbReference type="AlphaFoldDB" id="A0A1M5LQ44"/>
<keyword evidence="3" id="KW-1185">Reference proteome</keyword>
<accession>A0A1M5LQ44</accession>
<dbReference type="Proteomes" id="UP000199758">
    <property type="component" value="Unassembled WGS sequence"/>
</dbReference>
<keyword evidence="1" id="KW-0472">Membrane</keyword>
<protein>
    <submittedName>
        <fullName evidence="2">Uncharacterized protein</fullName>
    </submittedName>
</protein>
<keyword evidence="1" id="KW-1133">Transmembrane helix</keyword>
<name>A0A1M5LQ44_9GAMM</name>
<proteinExistence type="predicted"/>